<dbReference type="Pfam" id="PF18086">
    <property type="entry name" value="PPIP5K2_N"/>
    <property type="match status" value="1"/>
</dbReference>
<comment type="subcellular location">
    <subcellularLocation>
        <location evidence="10">Cytoplasm</location>
        <location evidence="10">Cytoskeleton</location>
    </subcellularLocation>
</comment>
<sequence length="983" mass="111380">MDAFTERQTRLMHVFTGAHDTCSPRSSSAFTNRSLSPSPSGSDSNLSAFVAPFANPIILGVCAMDVKARSKPMREILTRIVDRTRGAVEVKIFGDKVILDEDVNNWPRCDVLISFFSTDFPLHKGVQYVKLRKPLCINNLPMQALLWDRRLVGAVLDHLKVPVPKRLEVSRDGGPKVDEDLKTLMQDKLGLKLGELVVCPEVRLREDGDAIIVDEKVIEKPFVEKPVSGEDHNVYIYFRGGGGRRLFRKVGNKSSELDANLNYPRTDGSYIYEQFIDVDNSEDIKVYTVGPEFIHAETRKSPVVDGVVRRNTDGKEIRFITHLSAEERLWAARICEGFEQKVCGFDMLRCCDGAQSQIIDVNGWSFVKGNDSYYDRAAEILSGICNQLRTSPERLLHPAPETVVQGESSTWLLKANVTVFRHADRTPKQKLKFNFPIDEVWTQPFVRLLNGEREEIILRESTQLSWIATAVEEAKGLGADGEDLAKLTLLNNALFSKIDLPGTKAQLKPVYSKKQAGQSRNLTKLTLVFKWGGEFTHAARYQSRDLGEYMKKDISIMNKEVLNNIKIYTSSERRVATSAEIFASALLEGSHNSVSATSTPSTRSGRTSHDGWDKRSTHSAHSVMNTNTVPLIVRKDLLDDSNAAKDLMDDVKKRLKILLRPGEPEKRPDLTWPKSMKKEPVEVVKEVIELLSSFRDIMKHNFESLDVEKIQERWCCDDEPWLFRERWEKLFEDFCNVKQEKFDPSRVSELYDTIKYCALHHRTFLFSIFSEHAEGEDPPFAKPKPQDRKLHELYGRAKALFDLVAPQEYGIDPAEKEEIGVLTSLPLLRKVVEDLEEVRNSGESALRLYFTKESHIHTLVNLVLYSGLPIANRRIPELDYCSHITFELYERNGGREKSDKEYSIKLSLSEGAHSSNVLDSALDARHSLNVQPRRKLTQHVPYSVVIDKLSKHFSRHIDDEDTGSETAIGTLKRVGNGSSSEGT</sequence>
<dbReference type="InterPro" id="IPR000560">
    <property type="entry name" value="His_Pase_clade-2"/>
</dbReference>
<dbReference type="InterPro" id="IPR037446">
    <property type="entry name" value="His_Pase_VIP1"/>
</dbReference>
<evidence type="ECO:0000256" key="7">
    <source>
        <dbReference type="ARBA" id="ARBA00022840"/>
    </source>
</evidence>
<evidence type="ECO:0000256" key="5">
    <source>
        <dbReference type="ARBA" id="ARBA00022741"/>
    </source>
</evidence>
<comment type="catalytic activity">
    <reaction evidence="9">
        <text>1D-myo-inositol hexakisphosphate + ATP = 1-diphospho-1D-myo-inositol 2,3,4,5,6-pentakisphosphate + ADP</text>
        <dbReference type="Rhea" id="RHEA:37459"/>
        <dbReference type="ChEBI" id="CHEBI:30616"/>
        <dbReference type="ChEBI" id="CHEBI:58130"/>
        <dbReference type="ChEBI" id="CHEBI:74946"/>
        <dbReference type="ChEBI" id="CHEBI:456216"/>
        <dbReference type="EC" id="2.7.4.24"/>
    </reaction>
    <physiologicalReaction direction="left-to-right" evidence="9">
        <dbReference type="Rhea" id="RHEA:37460"/>
    </physiologicalReaction>
</comment>
<keyword evidence="6 10" id="KW-0418">Kinase</keyword>
<reference evidence="14 15" key="1">
    <citation type="submission" date="2019-02" db="EMBL/GenBank/DDBJ databases">
        <title>Genome sequencing of the rare red list fungi Phellinidium pouzarii.</title>
        <authorList>
            <person name="Buettner E."/>
            <person name="Kellner H."/>
        </authorList>
    </citation>
    <scope>NUCLEOTIDE SEQUENCE [LARGE SCALE GENOMIC DNA]</scope>
    <source>
        <strain evidence="14 15">DSM 108285</strain>
    </source>
</reference>
<feature type="region of interest" description="Disordered" evidence="11">
    <location>
        <begin position="24"/>
        <end position="44"/>
    </location>
</feature>
<comment type="function">
    <text evidence="10">Bifunctional inositol kinase that acts in concert with the IP6K kinases to synthesize the diphosphate group-containing inositol pyrophosphates diphosphoinositol pentakisphosphate, PP-InsP5, and bis-diphosphoinositol tetrakisphosphate, (PP)2-InsP4. PP-InsP5 and (PP)2-InsP4, also respectively called InsP7 and InsP8, may regulate a variety of cellular processes, including apoptosis, vesicle trafficking, cytoskeletal dynamics, and exocytosis. Phosphorylates inositol hexakisphosphate (InsP6).</text>
</comment>
<keyword evidence="15" id="KW-1185">Reference proteome</keyword>
<gene>
    <name evidence="14" type="ORF">EW145_g3218</name>
</gene>
<accession>A0A4V3XCZ9</accession>
<dbReference type="Gene3D" id="3.30.470.20">
    <property type="entry name" value="ATP-grasp fold, B domain"/>
    <property type="match status" value="1"/>
</dbReference>
<dbReference type="Gene3D" id="3.40.50.11950">
    <property type="match status" value="1"/>
</dbReference>
<dbReference type="GO" id="GO:0032958">
    <property type="term" value="P:inositol phosphate biosynthetic process"/>
    <property type="evidence" value="ECO:0007669"/>
    <property type="project" value="TreeGrafter"/>
</dbReference>
<organism evidence="14 15">
    <name type="scientific">Phellinidium pouzarii</name>
    <dbReference type="NCBI Taxonomy" id="167371"/>
    <lineage>
        <taxon>Eukaryota</taxon>
        <taxon>Fungi</taxon>
        <taxon>Dikarya</taxon>
        <taxon>Basidiomycota</taxon>
        <taxon>Agaricomycotina</taxon>
        <taxon>Agaricomycetes</taxon>
        <taxon>Hymenochaetales</taxon>
        <taxon>Hymenochaetaceae</taxon>
        <taxon>Phellinidium</taxon>
    </lineage>
</organism>
<evidence type="ECO:0000256" key="4">
    <source>
        <dbReference type="ARBA" id="ARBA00022679"/>
    </source>
</evidence>
<evidence type="ECO:0000256" key="10">
    <source>
        <dbReference type="RuleBase" id="RU365032"/>
    </source>
</evidence>
<dbReference type="Gene3D" id="3.40.50.1240">
    <property type="entry name" value="Phosphoglycerate mutase-like"/>
    <property type="match status" value="1"/>
</dbReference>
<dbReference type="InterPro" id="IPR029033">
    <property type="entry name" value="His_PPase_superfam"/>
</dbReference>
<dbReference type="AlphaFoldDB" id="A0A4V3XCZ9"/>
<evidence type="ECO:0000256" key="9">
    <source>
        <dbReference type="ARBA" id="ARBA00034629"/>
    </source>
</evidence>
<dbReference type="Pfam" id="PF00328">
    <property type="entry name" value="His_Phos_2"/>
    <property type="match status" value="1"/>
</dbReference>
<dbReference type="GO" id="GO:0006020">
    <property type="term" value="P:inositol metabolic process"/>
    <property type="evidence" value="ECO:0007669"/>
    <property type="project" value="TreeGrafter"/>
</dbReference>
<dbReference type="GO" id="GO:0033857">
    <property type="term" value="F:5-diphosphoinositol pentakisphosphate 1-kinase activity"/>
    <property type="evidence" value="ECO:0007669"/>
    <property type="project" value="TreeGrafter"/>
</dbReference>
<evidence type="ECO:0000256" key="1">
    <source>
        <dbReference type="ARBA" id="ARBA00005609"/>
    </source>
</evidence>
<keyword evidence="3" id="KW-0597">Phosphoprotein</keyword>
<keyword evidence="2 10" id="KW-0963">Cytoplasm</keyword>
<protein>
    <recommendedName>
        <fullName evidence="10">Inositol hexakisphosphate and diphosphoinositol-pentakisphosphate kinase</fullName>
        <ecNumber evidence="10">2.7.4.24</ecNumber>
    </recommendedName>
</protein>
<dbReference type="InterPro" id="IPR013651">
    <property type="entry name" value="ATP-grasp_RimK-type"/>
</dbReference>
<dbReference type="EMBL" id="SGPK01000131">
    <property type="protein sequence ID" value="THH07683.1"/>
    <property type="molecule type" value="Genomic_DNA"/>
</dbReference>
<dbReference type="FunFam" id="3.30.470.20:FF:000036">
    <property type="entry name" value="Inositol hexakisphosphate and diphosphoinositol-pentakisphosphate kinase"/>
    <property type="match status" value="1"/>
</dbReference>
<evidence type="ECO:0000313" key="15">
    <source>
        <dbReference type="Proteomes" id="UP000308199"/>
    </source>
</evidence>
<feature type="compositionally biased region" description="Basic and acidic residues" evidence="11">
    <location>
        <begin position="607"/>
        <end position="616"/>
    </location>
</feature>
<evidence type="ECO:0000256" key="11">
    <source>
        <dbReference type="SAM" id="MobiDB-lite"/>
    </source>
</evidence>
<keyword evidence="5 10" id="KW-0547">Nucleotide-binding</keyword>
<dbReference type="SUPFAM" id="SSF56059">
    <property type="entry name" value="Glutathione synthetase ATP-binding domain-like"/>
    <property type="match status" value="1"/>
</dbReference>
<keyword evidence="7 10" id="KW-0067">ATP-binding</keyword>
<feature type="region of interest" description="Disordered" evidence="11">
    <location>
        <begin position="592"/>
        <end position="620"/>
    </location>
</feature>
<feature type="domain" description="ATP-grasp fold RimK-type" evidence="12">
    <location>
        <begin position="266"/>
        <end position="368"/>
    </location>
</feature>
<feature type="compositionally biased region" description="Low complexity" evidence="11">
    <location>
        <begin position="595"/>
        <end position="605"/>
    </location>
</feature>
<dbReference type="GO" id="GO:0005856">
    <property type="term" value="C:cytoskeleton"/>
    <property type="evidence" value="ECO:0007669"/>
    <property type="project" value="UniProtKB-SubCell"/>
</dbReference>
<dbReference type="EC" id="2.7.4.24" evidence="10"/>
<dbReference type="Proteomes" id="UP000308199">
    <property type="component" value="Unassembled WGS sequence"/>
</dbReference>
<comment type="catalytic activity">
    <reaction evidence="8">
        <text>5-diphospho-1D-myo-inositol 1,2,3,4,6-pentakisphosphate + ATP + H(+) = 1,5-bis(diphospho)-1D-myo-inositol 2,3,4,6-tetrakisphosphate + ADP</text>
        <dbReference type="Rhea" id="RHEA:10276"/>
        <dbReference type="ChEBI" id="CHEBI:15378"/>
        <dbReference type="ChEBI" id="CHEBI:30616"/>
        <dbReference type="ChEBI" id="CHEBI:58628"/>
        <dbReference type="ChEBI" id="CHEBI:77983"/>
        <dbReference type="ChEBI" id="CHEBI:456216"/>
        <dbReference type="EC" id="2.7.4.24"/>
    </reaction>
    <physiologicalReaction direction="left-to-right" evidence="8">
        <dbReference type="Rhea" id="RHEA:10277"/>
    </physiologicalReaction>
</comment>
<dbReference type="PANTHER" id="PTHR12750:SF9">
    <property type="entry name" value="INOSITOL HEXAKISPHOSPHATE AND DIPHOSPHOINOSITOL-PENTAKISPHOSPHATE KINASE"/>
    <property type="match status" value="1"/>
</dbReference>
<feature type="compositionally biased region" description="Low complexity" evidence="11">
    <location>
        <begin position="34"/>
        <end position="44"/>
    </location>
</feature>
<comment type="caution">
    <text evidence="14">The sequence shown here is derived from an EMBL/GenBank/DDBJ whole genome shotgun (WGS) entry which is preliminary data.</text>
</comment>
<feature type="domain" description="VIP1 N-terminal" evidence="13">
    <location>
        <begin position="57"/>
        <end position="148"/>
    </location>
</feature>
<feature type="region of interest" description="Disordered" evidence="11">
    <location>
        <begin position="959"/>
        <end position="983"/>
    </location>
</feature>
<evidence type="ECO:0000256" key="2">
    <source>
        <dbReference type="ARBA" id="ARBA00022490"/>
    </source>
</evidence>
<dbReference type="GO" id="GO:0005524">
    <property type="term" value="F:ATP binding"/>
    <property type="evidence" value="ECO:0007669"/>
    <property type="project" value="UniProtKB-KW"/>
</dbReference>
<dbReference type="GO" id="GO:0005829">
    <property type="term" value="C:cytosol"/>
    <property type="evidence" value="ECO:0007669"/>
    <property type="project" value="TreeGrafter"/>
</dbReference>
<evidence type="ECO:0000313" key="14">
    <source>
        <dbReference type="EMBL" id="THH07683.1"/>
    </source>
</evidence>
<evidence type="ECO:0000256" key="3">
    <source>
        <dbReference type="ARBA" id="ARBA00022553"/>
    </source>
</evidence>
<evidence type="ECO:0000259" key="12">
    <source>
        <dbReference type="Pfam" id="PF08443"/>
    </source>
</evidence>
<dbReference type="OrthoDB" id="18042at2759"/>
<dbReference type="GO" id="GO:0052723">
    <property type="term" value="F:inositol hexakisphosphate 1-kinase activity"/>
    <property type="evidence" value="ECO:0007669"/>
    <property type="project" value="RHEA"/>
</dbReference>
<dbReference type="Pfam" id="PF08443">
    <property type="entry name" value="RimK"/>
    <property type="match status" value="1"/>
</dbReference>
<keyword evidence="4 10" id="KW-0808">Transferase</keyword>
<proteinExistence type="inferred from homology"/>
<feature type="compositionally biased region" description="Polar residues" evidence="11">
    <location>
        <begin position="24"/>
        <end position="33"/>
    </location>
</feature>
<evidence type="ECO:0000256" key="8">
    <source>
        <dbReference type="ARBA" id="ARBA00033696"/>
    </source>
</evidence>
<dbReference type="SUPFAM" id="SSF53254">
    <property type="entry name" value="Phosphoglycerate mutase-like"/>
    <property type="match status" value="1"/>
</dbReference>
<dbReference type="PANTHER" id="PTHR12750">
    <property type="entry name" value="DIPHOSPHOINOSITOL PENTAKISPHOSPHATE KINASE"/>
    <property type="match status" value="1"/>
</dbReference>
<evidence type="ECO:0000256" key="6">
    <source>
        <dbReference type="ARBA" id="ARBA00022777"/>
    </source>
</evidence>
<name>A0A4V3XCZ9_9AGAM</name>
<dbReference type="InterPro" id="IPR040557">
    <property type="entry name" value="VIP1_N"/>
</dbReference>
<evidence type="ECO:0000259" key="13">
    <source>
        <dbReference type="Pfam" id="PF18086"/>
    </source>
</evidence>
<comment type="similarity">
    <text evidence="1 10">Belongs to the histidine acid phosphatase family. VIP1 subfamily.</text>
</comment>